<keyword evidence="1" id="KW-0812">Transmembrane</keyword>
<feature type="transmembrane region" description="Helical" evidence="1">
    <location>
        <begin position="64"/>
        <end position="86"/>
    </location>
</feature>
<keyword evidence="1" id="KW-0472">Membrane</keyword>
<keyword evidence="1" id="KW-1133">Transmembrane helix</keyword>
<evidence type="ECO:0000313" key="2">
    <source>
        <dbReference type="EMBL" id="KAK7315513.1"/>
    </source>
</evidence>
<dbReference type="AlphaFoldDB" id="A0AAN9Q1F3"/>
<comment type="caution">
    <text evidence="2">The sequence shown here is derived from an EMBL/GenBank/DDBJ whole genome shotgun (WGS) entry which is preliminary data.</text>
</comment>
<evidence type="ECO:0000256" key="1">
    <source>
        <dbReference type="SAM" id="Phobius"/>
    </source>
</evidence>
<organism evidence="2 3">
    <name type="scientific">Canavalia gladiata</name>
    <name type="common">Sword bean</name>
    <name type="synonym">Dolichos gladiatus</name>
    <dbReference type="NCBI Taxonomy" id="3824"/>
    <lineage>
        <taxon>Eukaryota</taxon>
        <taxon>Viridiplantae</taxon>
        <taxon>Streptophyta</taxon>
        <taxon>Embryophyta</taxon>
        <taxon>Tracheophyta</taxon>
        <taxon>Spermatophyta</taxon>
        <taxon>Magnoliopsida</taxon>
        <taxon>eudicotyledons</taxon>
        <taxon>Gunneridae</taxon>
        <taxon>Pentapetalae</taxon>
        <taxon>rosids</taxon>
        <taxon>fabids</taxon>
        <taxon>Fabales</taxon>
        <taxon>Fabaceae</taxon>
        <taxon>Papilionoideae</taxon>
        <taxon>50 kb inversion clade</taxon>
        <taxon>NPAAA clade</taxon>
        <taxon>indigoferoid/millettioid clade</taxon>
        <taxon>Phaseoleae</taxon>
        <taxon>Canavalia</taxon>
    </lineage>
</organism>
<dbReference type="EMBL" id="JAYMYQ010000008">
    <property type="protein sequence ID" value="KAK7315513.1"/>
    <property type="molecule type" value="Genomic_DNA"/>
</dbReference>
<reference evidence="2 3" key="1">
    <citation type="submission" date="2024-01" db="EMBL/GenBank/DDBJ databases">
        <title>The genomes of 5 underutilized Papilionoideae crops provide insights into root nodulation and disease resistanc.</title>
        <authorList>
            <person name="Jiang F."/>
        </authorList>
    </citation>
    <scope>NUCLEOTIDE SEQUENCE [LARGE SCALE GENOMIC DNA]</scope>
    <source>
        <strain evidence="2">LVBAO_FW01</strain>
        <tissue evidence="2">Leaves</tissue>
    </source>
</reference>
<name>A0AAN9Q1F3_CANGL</name>
<evidence type="ECO:0000313" key="3">
    <source>
        <dbReference type="Proteomes" id="UP001367508"/>
    </source>
</evidence>
<dbReference type="Proteomes" id="UP001367508">
    <property type="component" value="Unassembled WGS sequence"/>
</dbReference>
<sequence length="88" mass="10233">MLDSLHQVQYISSNKTEIFNSTVRDPPAPSSHRDSLRIGAPFLFFPYKPPTHATTITNKRTVTLFLRFFFFFFFFSLSLFTTLSLFSV</sequence>
<proteinExistence type="predicted"/>
<accession>A0AAN9Q1F3</accession>
<gene>
    <name evidence="2" type="ORF">VNO77_34063</name>
</gene>
<protein>
    <submittedName>
        <fullName evidence="2">Uncharacterized protein</fullName>
    </submittedName>
</protein>
<keyword evidence="3" id="KW-1185">Reference proteome</keyword>